<dbReference type="InterPro" id="IPR007110">
    <property type="entry name" value="Ig-like_dom"/>
</dbReference>
<dbReference type="SMART" id="SM00409">
    <property type="entry name" value="IG"/>
    <property type="match status" value="1"/>
</dbReference>
<reference evidence="2" key="2">
    <citation type="submission" date="2025-09" db="UniProtKB">
        <authorList>
            <consortium name="Ensembl"/>
        </authorList>
    </citation>
    <scope>IDENTIFICATION</scope>
</reference>
<dbReference type="AlphaFoldDB" id="A0A3Q2G2J0"/>
<dbReference type="Proteomes" id="UP000265020">
    <property type="component" value="Unassembled WGS sequence"/>
</dbReference>
<protein>
    <recommendedName>
        <fullName evidence="1">Ig-like domain-containing protein</fullName>
    </recommendedName>
</protein>
<dbReference type="Ensembl" id="ENSCVAT00000024687.1">
    <property type="protein sequence ID" value="ENSCVAP00000016340.1"/>
    <property type="gene ID" value="ENSCVAG00000019264.1"/>
</dbReference>
<sequence>MINMSLKPGTNLLIMNAFSSHVNADYLEVLYPQKTITAVRGSTVKLSCEANYDYKKCGIVHVVWHKIKEEGENSFELTDPSQYFTTVNETITYGNMRCRQVETEIMSVQSPHNGRYQCKATCKSGEQAMGHFITVNIKGNWKKNLNTEVGA</sequence>
<dbReference type="Gene3D" id="2.60.40.10">
    <property type="entry name" value="Immunoglobulins"/>
    <property type="match status" value="1"/>
</dbReference>
<proteinExistence type="predicted"/>
<accession>A0A3Q2G2J0</accession>
<dbReference type="GeneTree" id="ENSGT00940000174429"/>
<evidence type="ECO:0000313" key="2">
    <source>
        <dbReference type="Ensembl" id="ENSCVAP00000016340.1"/>
    </source>
</evidence>
<dbReference type="InterPro" id="IPR036179">
    <property type="entry name" value="Ig-like_dom_sf"/>
</dbReference>
<reference evidence="2" key="1">
    <citation type="submission" date="2025-08" db="UniProtKB">
        <authorList>
            <consortium name="Ensembl"/>
        </authorList>
    </citation>
    <scope>IDENTIFICATION</scope>
</reference>
<name>A0A3Q2G2J0_CYPVA</name>
<evidence type="ECO:0000259" key="1">
    <source>
        <dbReference type="PROSITE" id="PS50835"/>
    </source>
</evidence>
<dbReference type="OMA" id="GETAMGH"/>
<dbReference type="InterPro" id="IPR003599">
    <property type="entry name" value="Ig_sub"/>
</dbReference>
<organism evidence="2 3">
    <name type="scientific">Cyprinodon variegatus</name>
    <name type="common">Sheepshead minnow</name>
    <dbReference type="NCBI Taxonomy" id="28743"/>
    <lineage>
        <taxon>Eukaryota</taxon>
        <taxon>Metazoa</taxon>
        <taxon>Chordata</taxon>
        <taxon>Craniata</taxon>
        <taxon>Vertebrata</taxon>
        <taxon>Euteleostomi</taxon>
        <taxon>Actinopterygii</taxon>
        <taxon>Neopterygii</taxon>
        <taxon>Teleostei</taxon>
        <taxon>Neoteleostei</taxon>
        <taxon>Acanthomorphata</taxon>
        <taxon>Ovalentaria</taxon>
        <taxon>Atherinomorphae</taxon>
        <taxon>Cyprinodontiformes</taxon>
        <taxon>Cyprinodontidae</taxon>
        <taxon>Cyprinodon</taxon>
    </lineage>
</organism>
<dbReference type="PROSITE" id="PS50835">
    <property type="entry name" value="IG_LIKE"/>
    <property type="match status" value="1"/>
</dbReference>
<keyword evidence="3" id="KW-1185">Reference proteome</keyword>
<evidence type="ECO:0000313" key="3">
    <source>
        <dbReference type="Proteomes" id="UP000265020"/>
    </source>
</evidence>
<dbReference type="SUPFAM" id="SSF48726">
    <property type="entry name" value="Immunoglobulin"/>
    <property type="match status" value="1"/>
</dbReference>
<feature type="domain" description="Ig-like" evidence="1">
    <location>
        <begin position="8"/>
        <end position="134"/>
    </location>
</feature>
<dbReference type="InterPro" id="IPR013783">
    <property type="entry name" value="Ig-like_fold"/>
</dbReference>